<evidence type="ECO:0000256" key="5">
    <source>
        <dbReference type="ARBA" id="ARBA00022723"/>
    </source>
</evidence>
<dbReference type="PANTHER" id="PTHR46913:SF22">
    <property type="entry name" value="RING-TYPE E3 UBIQUITIN TRANSFERASE"/>
    <property type="match status" value="1"/>
</dbReference>
<keyword evidence="5" id="KW-0479">Metal-binding</keyword>
<dbReference type="EC" id="2.3.2.27" evidence="3"/>
<dbReference type="Pfam" id="PF13639">
    <property type="entry name" value="zf-RING_2"/>
    <property type="match status" value="1"/>
</dbReference>
<reference evidence="12 13" key="1">
    <citation type="journal article" date="2024" name="G3 (Bethesda)">
        <title>Genome assembly of Hibiscus sabdariffa L. provides insights into metabolisms of medicinal natural products.</title>
        <authorList>
            <person name="Kim T."/>
        </authorList>
    </citation>
    <scope>NUCLEOTIDE SEQUENCE [LARGE SCALE GENOMIC DNA]</scope>
    <source>
        <strain evidence="12">TK-2024</strain>
        <tissue evidence="12">Old leaves</tissue>
    </source>
</reference>
<keyword evidence="7" id="KW-0833">Ubl conjugation pathway</keyword>
<proteinExistence type="predicted"/>
<accession>A0ABR2FT68</accession>
<name>A0ABR2FT68_9ROSI</name>
<dbReference type="SMART" id="SM00184">
    <property type="entry name" value="RING"/>
    <property type="match status" value="1"/>
</dbReference>
<keyword evidence="4" id="KW-0808">Transferase</keyword>
<dbReference type="EMBL" id="JBBPBM010000004">
    <property type="protein sequence ID" value="KAK8587400.1"/>
    <property type="molecule type" value="Genomic_DNA"/>
</dbReference>
<gene>
    <name evidence="12" type="ORF">V6N12_021894</name>
</gene>
<dbReference type="Proteomes" id="UP001472677">
    <property type="component" value="Unassembled WGS sequence"/>
</dbReference>
<keyword evidence="13" id="KW-1185">Reference proteome</keyword>
<dbReference type="PROSITE" id="PS50089">
    <property type="entry name" value="ZF_RING_2"/>
    <property type="match status" value="1"/>
</dbReference>
<dbReference type="InterPro" id="IPR013083">
    <property type="entry name" value="Znf_RING/FYVE/PHD"/>
</dbReference>
<evidence type="ECO:0000256" key="3">
    <source>
        <dbReference type="ARBA" id="ARBA00012483"/>
    </source>
</evidence>
<evidence type="ECO:0000256" key="6">
    <source>
        <dbReference type="ARBA" id="ARBA00022771"/>
    </source>
</evidence>
<evidence type="ECO:0000256" key="9">
    <source>
        <dbReference type="PROSITE-ProRule" id="PRU00175"/>
    </source>
</evidence>
<keyword evidence="8" id="KW-0862">Zinc</keyword>
<dbReference type="PANTHER" id="PTHR46913">
    <property type="entry name" value="RING-H2 FINGER PROTEIN ATL16"/>
    <property type="match status" value="1"/>
</dbReference>
<evidence type="ECO:0000256" key="4">
    <source>
        <dbReference type="ARBA" id="ARBA00022679"/>
    </source>
</evidence>
<evidence type="ECO:0000313" key="13">
    <source>
        <dbReference type="Proteomes" id="UP001472677"/>
    </source>
</evidence>
<comment type="catalytic activity">
    <reaction evidence="1">
        <text>S-ubiquitinyl-[E2 ubiquitin-conjugating enzyme]-L-cysteine + [acceptor protein]-L-lysine = [E2 ubiquitin-conjugating enzyme]-L-cysteine + N(6)-ubiquitinyl-[acceptor protein]-L-lysine.</text>
        <dbReference type="EC" id="2.3.2.27"/>
    </reaction>
</comment>
<evidence type="ECO:0000259" key="11">
    <source>
        <dbReference type="PROSITE" id="PS50089"/>
    </source>
</evidence>
<dbReference type="CDD" id="cd16461">
    <property type="entry name" value="RING-H2_EL5-like"/>
    <property type="match status" value="1"/>
</dbReference>
<keyword evidence="10" id="KW-1133">Transmembrane helix</keyword>
<dbReference type="InterPro" id="IPR001841">
    <property type="entry name" value="Znf_RING"/>
</dbReference>
<evidence type="ECO:0000256" key="1">
    <source>
        <dbReference type="ARBA" id="ARBA00000900"/>
    </source>
</evidence>
<keyword evidence="6 9" id="KW-0863">Zinc-finger</keyword>
<sequence>MNTQDCSQGFCSLYCPQWCYINFPPPAPKEFPDGDSGRNFSPLMVAIVGVVACAFLLVSYYTILYKYCGKNLNSTRRREHRRGSGDVLDDNYDLSTHEPWQATTTGLDEALINSITVCKYRKGDGLVEGSDCSVCLSEFQEDESLRLLPKCSHAFHVHCIDAWLSSHSNCPLCRANIISVSASPLPLPPLVTETPPGNDLSHDENLASANNIGNTQGINTVIEIREEGDHQQMRRSFSMDHLCQTQVSVADILLVDQEEECRSSSGIAGSSSKQSTEAGKPGNKMRVLHCVMDPVAMKRSFSSGQFFLARQARLRYPSFPQ</sequence>
<evidence type="ECO:0000256" key="10">
    <source>
        <dbReference type="SAM" id="Phobius"/>
    </source>
</evidence>
<evidence type="ECO:0000256" key="8">
    <source>
        <dbReference type="ARBA" id="ARBA00022833"/>
    </source>
</evidence>
<dbReference type="Gene3D" id="3.30.40.10">
    <property type="entry name" value="Zinc/RING finger domain, C3HC4 (zinc finger)"/>
    <property type="match status" value="1"/>
</dbReference>
<evidence type="ECO:0000256" key="2">
    <source>
        <dbReference type="ARBA" id="ARBA00004906"/>
    </source>
</evidence>
<keyword evidence="10" id="KW-0812">Transmembrane</keyword>
<dbReference type="SUPFAM" id="SSF57850">
    <property type="entry name" value="RING/U-box"/>
    <property type="match status" value="1"/>
</dbReference>
<evidence type="ECO:0000313" key="12">
    <source>
        <dbReference type="EMBL" id="KAK8587400.1"/>
    </source>
</evidence>
<comment type="caution">
    <text evidence="12">The sequence shown here is derived from an EMBL/GenBank/DDBJ whole genome shotgun (WGS) entry which is preliminary data.</text>
</comment>
<protein>
    <recommendedName>
        <fullName evidence="3">RING-type E3 ubiquitin transferase</fullName>
        <ecNumber evidence="3">2.3.2.27</ecNumber>
    </recommendedName>
</protein>
<feature type="domain" description="RING-type" evidence="11">
    <location>
        <begin position="132"/>
        <end position="174"/>
    </location>
</feature>
<keyword evidence="10" id="KW-0472">Membrane</keyword>
<organism evidence="12 13">
    <name type="scientific">Hibiscus sabdariffa</name>
    <name type="common">roselle</name>
    <dbReference type="NCBI Taxonomy" id="183260"/>
    <lineage>
        <taxon>Eukaryota</taxon>
        <taxon>Viridiplantae</taxon>
        <taxon>Streptophyta</taxon>
        <taxon>Embryophyta</taxon>
        <taxon>Tracheophyta</taxon>
        <taxon>Spermatophyta</taxon>
        <taxon>Magnoliopsida</taxon>
        <taxon>eudicotyledons</taxon>
        <taxon>Gunneridae</taxon>
        <taxon>Pentapetalae</taxon>
        <taxon>rosids</taxon>
        <taxon>malvids</taxon>
        <taxon>Malvales</taxon>
        <taxon>Malvaceae</taxon>
        <taxon>Malvoideae</taxon>
        <taxon>Hibiscus</taxon>
    </lineage>
</organism>
<dbReference type="InterPro" id="IPR044600">
    <property type="entry name" value="ATL1/ATL16-like"/>
</dbReference>
<feature type="transmembrane region" description="Helical" evidence="10">
    <location>
        <begin position="43"/>
        <end position="68"/>
    </location>
</feature>
<evidence type="ECO:0000256" key="7">
    <source>
        <dbReference type="ARBA" id="ARBA00022786"/>
    </source>
</evidence>
<comment type="pathway">
    <text evidence="2">Protein modification; protein ubiquitination.</text>
</comment>